<evidence type="ECO:0000313" key="2">
    <source>
        <dbReference type="EMBL" id="RAG83627.1"/>
    </source>
</evidence>
<keyword evidence="1" id="KW-0732">Signal</keyword>
<dbReference type="OrthoDB" id="4332189at2"/>
<dbReference type="AlphaFoldDB" id="A0A2X0IGG3"/>
<evidence type="ECO:0000256" key="1">
    <source>
        <dbReference type="SAM" id="SignalP"/>
    </source>
</evidence>
<organism evidence="2 3">
    <name type="scientific">Streptacidiphilus pinicola</name>
    <dbReference type="NCBI Taxonomy" id="2219663"/>
    <lineage>
        <taxon>Bacteria</taxon>
        <taxon>Bacillati</taxon>
        <taxon>Actinomycetota</taxon>
        <taxon>Actinomycetes</taxon>
        <taxon>Kitasatosporales</taxon>
        <taxon>Streptomycetaceae</taxon>
        <taxon>Streptacidiphilus</taxon>
    </lineage>
</organism>
<protein>
    <recommendedName>
        <fullName evidence="4">Calcium-binding protein</fullName>
    </recommendedName>
</protein>
<reference evidence="2 3" key="1">
    <citation type="submission" date="2018-06" db="EMBL/GenBank/DDBJ databases">
        <title>Streptacidiphilus pinicola sp. nov., isolated from pine grove soil.</title>
        <authorList>
            <person name="Roh S.G."/>
            <person name="Park S."/>
            <person name="Kim M.-K."/>
            <person name="Yun B.-R."/>
            <person name="Park J."/>
            <person name="Kim M.J."/>
            <person name="Kim Y.S."/>
            <person name="Kim S.B."/>
        </authorList>
    </citation>
    <scope>NUCLEOTIDE SEQUENCE [LARGE SCALE GENOMIC DNA]</scope>
    <source>
        <strain evidence="2 3">MMS16-CNU450</strain>
    </source>
</reference>
<dbReference type="Proteomes" id="UP000248889">
    <property type="component" value="Unassembled WGS sequence"/>
</dbReference>
<accession>A0A2X0IGG3</accession>
<feature type="signal peptide" evidence="1">
    <location>
        <begin position="1"/>
        <end position="27"/>
    </location>
</feature>
<comment type="caution">
    <text evidence="2">The sequence shown here is derived from an EMBL/GenBank/DDBJ whole genome shotgun (WGS) entry which is preliminary data.</text>
</comment>
<dbReference type="RefSeq" id="WP_111503052.1">
    <property type="nucleotide sequence ID" value="NZ_QKYN01000082.1"/>
</dbReference>
<sequence>MKLRTSVATAVAATAAVLAVGAAPANAATTAKVNPQLSISASTTNATYGQWVTLTAHLGKTASNRTVTIYRSPAGETTQVVKSGKVDRYGNLRTSVWMGRNTGFTVRFAGDSRDNAAARGVYVHDAAVMHQWMTQGTYSAGQKPTIEGYVSPNKAGESVYAHLQVWYQGRWQTLQVTPSSFQLSSNSSFKITTSGLPAGYSFRQTFTFNGDALNGGSGYHWVYFKTA</sequence>
<keyword evidence="3" id="KW-1185">Reference proteome</keyword>
<evidence type="ECO:0000313" key="3">
    <source>
        <dbReference type="Proteomes" id="UP000248889"/>
    </source>
</evidence>
<evidence type="ECO:0008006" key="4">
    <source>
        <dbReference type="Google" id="ProtNLM"/>
    </source>
</evidence>
<feature type="chain" id="PRO_5016006424" description="Calcium-binding protein" evidence="1">
    <location>
        <begin position="28"/>
        <end position="227"/>
    </location>
</feature>
<name>A0A2X0IGG3_9ACTN</name>
<proteinExistence type="predicted"/>
<gene>
    <name evidence="2" type="ORF">DN069_20940</name>
</gene>
<dbReference type="EMBL" id="QKYN01000082">
    <property type="protein sequence ID" value="RAG83627.1"/>
    <property type="molecule type" value="Genomic_DNA"/>
</dbReference>